<evidence type="ECO:0000256" key="1">
    <source>
        <dbReference type="SAM" id="MobiDB-lite"/>
    </source>
</evidence>
<dbReference type="AlphaFoldDB" id="X8DIF3"/>
<proteinExistence type="predicted"/>
<accession>X8DIF3</accession>
<dbReference type="EMBL" id="JAOB01000015">
    <property type="protein sequence ID" value="EUA68412.1"/>
    <property type="molecule type" value="Genomic_DNA"/>
</dbReference>
<comment type="caution">
    <text evidence="2">The sequence shown here is derived from an EMBL/GenBank/DDBJ whole genome shotgun (WGS) entry which is preliminary data.</text>
</comment>
<organism evidence="2">
    <name type="scientific">Mycobacterium xenopi 4042</name>
    <dbReference type="NCBI Taxonomy" id="1299334"/>
    <lineage>
        <taxon>Bacteria</taxon>
        <taxon>Bacillati</taxon>
        <taxon>Actinomycetota</taxon>
        <taxon>Actinomycetes</taxon>
        <taxon>Mycobacteriales</taxon>
        <taxon>Mycobacteriaceae</taxon>
        <taxon>Mycobacterium</taxon>
    </lineage>
</organism>
<gene>
    <name evidence="2" type="ORF">I553_3583</name>
</gene>
<reference evidence="2" key="1">
    <citation type="submission" date="2014-01" db="EMBL/GenBank/DDBJ databases">
        <authorList>
            <person name="Brown-Elliot B."/>
            <person name="Wallace R."/>
            <person name="Lenaerts A."/>
            <person name="Ordway D."/>
            <person name="DeGroote M.A."/>
            <person name="Parker T."/>
            <person name="Sizemore C."/>
            <person name="Tallon L.J."/>
            <person name="Sadzewicz L.K."/>
            <person name="Sengamalay N."/>
            <person name="Fraser C.M."/>
            <person name="Hine E."/>
            <person name="Shefchek K.A."/>
            <person name="Das S.P."/>
            <person name="Tettelin H."/>
        </authorList>
    </citation>
    <scope>NUCLEOTIDE SEQUENCE [LARGE SCALE GENOMIC DNA]</scope>
    <source>
        <strain evidence="2">4042</strain>
    </source>
</reference>
<dbReference type="PATRIC" id="fig|1299334.3.peg.1777"/>
<name>X8DIF3_MYCXE</name>
<evidence type="ECO:0000313" key="2">
    <source>
        <dbReference type="EMBL" id="EUA68412.1"/>
    </source>
</evidence>
<sequence length="80" mass="8665">MRRRHPVVSFSLQRKDFGDHCGHLVLTGDAVSGDRGLDLAGVWKCTSMPRLAAANAITRRPGRCPSPSTHSAGRTPARSR</sequence>
<feature type="region of interest" description="Disordered" evidence="1">
    <location>
        <begin position="56"/>
        <end position="80"/>
    </location>
</feature>
<protein>
    <submittedName>
        <fullName evidence="2">Uncharacterized protein</fullName>
    </submittedName>
</protein>